<feature type="region of interest" description="Disordered" evidence="1">
    <location>
        <begin position="53"/>
        <end position="84"/>
    </location>
</feature>
<evidence type="ECO:0000256" key="1">
    <source>
        <dbReference type="SAM" id="MobiDB-lite"/>
    </source>
</evidence>
<feature type="transmembrane region" description="Helical" evidence="2">
    <location>
        <begin position="313"/>
        <end position="332"/>
    </location>
</feature>
<evidence type="ECO:0000313" key="4">
    <source>
        <dbReference type="Proteomes" id="UP000584867"/>
    </source>
</evidence>
<dbReference type="AlphaFoldDB" id="A0A7W8EA36"/>
<keyword evidence="2" id="KW-1133">Transmembrane helix</keyword>
<accession>A0A7W8EA36</accession>
<organism evidence="3 4">
    <name type="scientific">Granulicella mallensis</name>
    <dbReference type="NCBI Taxonomy" id="940614"/>
    <lineage>
        <taxon>Bacteria</taxon>
        <taxon>Pseudomonadati</taxon>
        <taxon>Acidobacteriota</taxon>
        <taxon>Terriglobia</taxon>
        <taxon>Terriglobales</taxon>
        <taxon>Acidobacteriaceae</taxon>
        <taxon>Granulicella</taxon>
    </lineage>
</organism>
<sequence length="443" mass="46742">MFDKPDETTNESQNNERVGFCQDCGRPLTRETVRVVGSGIFCESCLEARLSGSPQATGSATTQNPTQAPSQGPGTAVPPPVSPLPSEPSPLLAWLLGLIPGVGAMYNGQFAKGIVHLIVFVVLVSLADSVNGIFGLFVAGWVFYQAFEAYHTAKARIEGTPLPNAFGFNDIGDRMGFGKNWPGSATRPPATPVTSWTPGQPAASSPSTPPSWAGYVPPTQFGADAAAQQAATAEATAEAIRQQAYRDTGFAAAPPYAQTYTGTGTGTDTPDVAAPPVAPARRFPTGAIWLIALGLVFLLANIDSSFFHISGRWLFPVLLAGLSIWAFVRRLGWLGGVNRLTGSGLASAQFVCMLRGPVMLMTLAILFALQAAHVWTFGQTWPILVITFGALLLLERSVGRPSYVPPVSSFIPGTPQTSGYATPVTEPRVPHWPATDDSTKGGQ</sequence>
<dbReference type="Proteomes" id="UP000584867">
    <property type="component" value="Unassembled WGS sequence"/>
</dbReference>
<keyword evidence="2" id="KW-0812">Transmembrane</keyword>
<feature type="transmembrane region" description="Helical" evidence="2">
    <location>
        <begin position="344"/>
        <end position="368"/>
    </location>
</feature>
<dbReference type="RefSeq" id="WP_184257679.1">
    <property type="nucleotide sequence ID" value="NZ_JACHIO010000015.1"/>
</dbReference>
<feature type="region of interest" description="Disordered" evidence="1">
    <location>
        <begin position="178"/>
        <end position="211"/>
    </location>
</feature>
<feature type="region of interest" description="Disordered" evidence="1">
    <location>
        <begin position="1"/>
        <end position="21"/>
    </location>
</feature>
<dbReference type="EMBL" id="JACHIO010000015">
    <property type="protein sequence ID" value="MBB5065193.1"/>
    <property type="molecule type" value="Genomic_DNA"/>
</dbReference>
<feature type="transmembrane region" description="Helical" evidence="2">
    <location>
        <begin position="114"/>
        <end position="144"/>
    </location>
</feature>
<feature type="transmembrane region" description="Helical" evidence="2">
    <location>
        <begin position="374"/>
        <end position="394"/>
    </location>
</feature>
<evidence type="ECO:0000313" key="3">
    <source>
        <dbReference type="EMBL" id="MBB5065193.1"/>
    </source>
</evidence>
<feature type="region of interest" description="Disordered" evidence="1">
    <location>
        <begin position="418"/>
        <end position="443"/>
    </location>
</feature>
<gene>
    <name evidence="3" type="ORF">HDF15_003556</name>
</gene>
<feature type="transmembrane region" description="Helical" evidence="2">
    <location>
        <begin position="287"/>
        <end position="307"/>
    </location>
</feature>
<keyword evidence="2" id="KW-0472">Membrane</keyword>
<reference evidence="3 4" key="1">
    <citation type="submission" date="2020-08" db="EMBL/GenBank/DDBJ databases">
        <title>Genomic Encyclopedia of Type Strains, Phase IV (KMG-V): Genome sequencing to study the core and pangenomes of soil and plant-associated prokaryotes.</title>
        <authorList>
            <person name="Whitman W."/>
        </authorList>
    </citation>
    <scope>NUCLEOTIDE SEQUENCE [LARGE SCALE GENOMIC DNA]</scope>
    <source>
        <strain evidence="3 4">X5P3</strain>
    </source>
</reference>
<evidence type="ECO:0000256" key="2">
    <source>
        <dbReference type="SAM" id="Phobius"/>
    </source>
</evidence>
<feature type="compositionally biased region" description="Polar residues" evidence="1">
    <location>
        <begin position="53"/>
        <end position="73"/>
    </location>
</feature>
<protein>
    <submittedName>
        <fullName evidence="3">TM2 domain-containing membrane protein YozV</fullName>
    </submittedName>
</protein>
<name>A0A7W8EA36_9BACT</name>
<proteinExistence type="predicted"/>
<comment type="caution">
    <text evidence="3">The sequence shown here is derived from an EMBL/GenBank/DDBJ whole genome shotgun (WGS) entry which is preliminary data.</text>
</comment>